<feature type="domain" description="DUF306" evidence="3">
    <location>
        <begin position="93"/>
        <end position="194"/>
    </location>
</feature>
<dbReference type="RefSeq" id="WP_145801926.1">
    <property type="nucleotide sequence ID" value="NZ_VIVK01000001.1"/>
</dbReference>
<feature type="compositionally biased region" description="Low complexity" evidence="1">
    <location>
        <begin position="76"/>
        <end position="90"/>
    </location>
</feature>
<keyword evidence="2" id="KW-0472">Membrane</keyword>
<dbReference type="InterPro" id="IPR038670">
    <property type="entry name" value="HslJ-like_sf"/>
</dbReference>
<name>A0A561BJU0_9ACTN</name>
<reference evidence="4 5" key="1">
    <citation type="submission" date="2019-06" db="EMBL/GenBank/DDBJ databases">
        <title>Sequencing the genomes of 1000 actinobacteria strains.</title>
        <authorList>
            <person name="Klenk H.-P."/>
        </authorList>
    </citation>
    <scope>NUCLEOTIDE SEQUENCE [LARGE SCALE GENOMIC DNA]</scope>
    <source>
        <strain evidence="4 5">DSM 24683</strain>
    </source>
</reference>
<protein>
    <submittedName>
        <fullName evidence="4">Heat shock protein HslJ</fullName>
    </submittedName>
</protein>
<dbReference type="Gene3D" id="2.40.128.270">
    <property type="match status" value="1"/>
</dbReference>
<dbReference type="AlphaFoldDB" id="A0A561BJU0"/>
<evidence type="ECO:0000313" key="5">
    <source>
        <dbReference type="Proteomes" id="UP000318380"/>
    </source>
</evidence>
<dbReference type="EMBL" id="VIVK01000001">
    <property type="protein sequence ID" value="TWD79100.1"/>
    <property type="molecule type" value="Genomic_DNA"/>
</dbReference>
<keyword evidence="4" id="KW-0346">Stress response</keyword>
<gene>
    <name evidence="4" type="ORF">FB561_0153</name>
</gene>
<sequence>MSKTDLEDDLRATLDRAAASVPLAPDLAERAATGAHRARRRTFAVCGAAVAGVAVIAAAGFALRDGGPTPLPPSAAGPTVAAGTPTTGPSVQQVTGTWRATKLDGFTALKTNRPENPVLTFNPNGTWVGSDGCNGISGTFSIGQRGEFTAKVDGQRLIECANVPHTAALQVTKRVEVDAKTLRLYAADGREVANYARTG</sequence>
<comment type="caution">
    <text evidence="4">The sequence shown here is derived from an EMBL/GenBank/DDBJ whole genome shotgun (WGS) entry which is preliminary data.</text>
</comment>
<evidence type="ECO:0000256" key="2">
    <source>
        <dbReference type="SAM" id="Phobius"/>
    </source>
</evidence>
<feature type="region of interest" description="Disordered" evidence="1">
    <location>
        <begin position="69"/>
        <end position="92"/>
    </location>
</feature>
<keyword evidence="5" id="KW-1185">Reference proteome</keyword>
<evidence type="ECO:0000313" key="4">
    <source>
        <dbReference type="EMBL" id="TWD79100.1"/>
    </source>
</evidence>
<organism evidence="4 5">
    <name type="scientific">Kribbella amoyensis</name>
    <dbReference type="NCBI Taxonomy" id="996641"/>
    <lineage>
        <taxon>Bacteria</taxon>
        <taxon>Bacillati</taxon>
        <taxon>Actinomycetota</taxon>
        <taxon>Actinomycetes</taxon>
        <taxon>Propionibacteriales</taxon>
        <taxon>Kribbellaceae</taxon>
        <taxon>Kribbella</taxon>
    </lineage>
</organism>
<feature type="transmembrane region" description="Helical" evidence="2">
    <location>
        <begin position="43"/>
        <end position="63"/>
    </location>
</feature>
<evidence type="ECO:0000256" key="1">
    <source>
        <dbReference type="SAM" id="MobiDB-lite"/>
    </source>
</evidence>
<keyword evidence="2" id="KW-0812">Transmembrane</keyword>
<proteinExistence type="predicted"/>
<evidence type="ECO:0000259" key="3">
    <source>
        <dbReference type="Pfam" id="PF03724"/>
    </source>
</evidence>
<keyword evidence="2" id="KW-1133">Transmembrane helix</keyword>
<dbReference type="Pfam" id="PF03724">
    <property type="entry name" value="META"/>
    <property type="match status" value="1"/>
</dbReference>
<dbReference type="Proteomes" id="UP000318380">
    <property type="component" value="Unassembled WGS sequence"/>
</dbReference>
<dbReference type="InterPro" id="IPR005184">
    <property type="entry name" value="DUF306_Meta_HslJ"/>
</dbReference>
<accession>A0A561BJU0</accession>
<dbReference type="OrthoDB" id="4990393at2"/>